<sequence>MVQLAHLAVGQQIHEEITKPSSTAPEEGSGFPLSPEEGQIWELPRAALLIKRVPSSLDLDVHSCCLR</sequence>
<dbReference type="AlphaFoldDB" id="A0A9D4CII8"/>
<evidence type="ECO:0000313" key="3">
    <source>
        <dbReference type="Proteomes" id="UP000828390"/>
    </source>
</evidence>
<name>A0A9D4CII8_DREPO</name>
<organism evidence="2 3">
    <name type="scientific">Dreissena polymorpha</name>
    <name type="common">Zebra mussel</name>
    <name type="synonym">Mytilus polymorpha</name>
    <dbReference type="NCBI Taxonomy" id="45954"/>
    <lineage>
        <taxon>Eukaryota</taxon>
        <taxon>Metazoa</taxon>
        <taxon>Spiralia</taxon>
        <taxon>Lophotrochozoa</taxon>
        <taxon>Mollusca</taxon>
        <taxon>Bivalvia</taxon>
        <taxon>Autobranchia</taxon>
        <taxon>Heteroconchia</taxon>
        <taxon>Euheterodonta</taxon>
        <taxon>Imparidentia</taxon>
        <taxon>Neoheterodontei</taxon>
        <taxon>Myida</taxon>
        <taxon>Dreissenoidea</taxon>
        <taxon>Dreissenidae</taxon>
        <taxon>Dreissena</taxon>
    </lineage>
</organism>
<reference evidence="2" key="1">
    <citation type="journal article" date="2019" name="bioRxiv">
        <title>The Genome of the Zebra Mussel, Dreissena polymorpha: A Resource for Invasive Species Research.</title>
        <authorList>
            <person name="McCartney M.A."/>
            <person name="Auch B."/>
            <person name="Kono T."/>
            <person name="Mallez S."/>
            <person name="Zhang Y."/>
            <person name="Obille A."/>
            <person name="Becker A."/>
            <person name="Abrahante J.E."/>
            <person name="Garbe J."/>
            <person name="Badalamenti J.P."/>
            <person name="Herman A."/>
            <person name="Mangelson H."/>
            <person name="Liachko I."/>
            <person name="Sullivan S."/>
            <person name="Sone E.D."/>
            <person name="Koren S."/>
            <person name="Silverstein K.A.T."/>
            <person name="Beckman K.B."/>
            <person name="Gohl D.M."/>
        </authorList>
    </citation>
    <scope>NUCLEOTIDE SEQUENCE</scope>
    <source>
        <strain evidence="2">Duluth1</strain>
        <tissue evidence="2">Whole animal</tissue>
    </source>
</reference>
<comment type="caution">
    <text evidence="2">The sequence shown here is derived from an EMBL/GenBank/DDBJ whole genome shotgun (WGS) entry which is preliminary data.</text>
</comment>
<feature type="region of interest" description="Disordered" evidence="1">
    <location>
        <begin position="15"/>
        <end position="36"/>
    </location>
</feature>
<evidence type="ECO:0000256" key="1">
    <source>
        <dbReference type="SAM" id="MobiDB-lite"/>
    </source>
</evidence>
<dbReference type="Proteomes" id="UP000828390">
    <property type="component" value="Unassembled WGS sequence"/>
</dbReference>
<protein>
    <submittedName>
        <fullName evidence="2">Uncharacterized protein</fullName>
    </submittedName>
</protein>
<reference evidence="2" key="2">
    <citation type="submission" date="2020-11" db="EMBL/GenBank/DDBJ databases">
        <authorList>
            <person name="McCartney M.A."/>
            <person name="Auch B."/>
            <person name="Kono T."/>
            <person name="Mallez S."/>
            <person name="Becker A."/>
            <person name="Gohl D.M."/>
            <person name="Silverstein K.A.T."/>
            <person name="Koren S."/>
            <person name="Bechman K.B."/>
            <person name="Herman A."/>
            <person name="Abrahante J.E."/>
            <person name="Garbe J."/>
        </authorList>
    </citation>
    <scope>NUCLEOTIDE SEQUENCE</scope>
    <source>
        <strain evidence="2">Duluth1</strain>
        <tissue evidence="2">Whole animal</tissue>
    </source>
</reference>
<proteinExistence type="predicted"/>
<dbReference type="EMBL" id="JAIWYP010000012">
    <property type="protein sequence ID" value="KAH3724851.1"/>
    <property type="molecule type" value="Genomic_DNA"/>
</dbReference>
<gene>
    <name evidence="2" type="ORF">DPMN_050678</name>
</gene>
<accession>A0A9D4CII8</accession>
<evidence type="ECO:0000313" key="2">
    <source>
        <dbReference type="EMBL" id="KAH3724851.1"/>
    </source>
</evidence>
<keyword evidence="3" id="KW-1185">Reference proteome</keyword>